<feature type="compositionally biased region" description="Acidic residues" evidence="1">
    <location>
        <begin position="217"/>
        <end position="226"/>
    </location>
</feature>
<keyword evidence="3" id="KW-1185">Reference proteome</keyword>
<feature type="region of interest" description="Disordered" evidence="1">
    <location>
        <begin position="206"/>
        <end position="226"/>
    </location>
</feature>
<feature type="compositionally biased region" description="Basic residues" evidence="1">
    <location>
        <begin position="13"/>
        <end position="25"/>
    </location>
</feature>
<sequence>MSRFWRTASSGRQGRRGRRGRGAGRHGRAVLATVVGVTVSVGLVGCASGGVTGPAQVRMDEELSGPIYLGLTDDPVQLRLAGSYEDAFAATGRPVEFRDVDSADRLDMLQAGEVNVVLGCVGELLDVLDPDKGDELRGLYAEAVEEGADPAQWRDITHTTMFSALPTDLQASDPGEAVGCTDDSLPQNTVAVYRKTALERSDRRALNNVAGGVDSSDLAEESEGRD</sequence>
<dbReference type="EMBL" id="JALIEA010000017">
    <property type="protein sequence ID" value="MCJ7859312.1"/>
    <property type="molecule type" value="Genomic_DNA"/>
</dbReference>
<comment type="caution">
    <text evidence="2">The sequence shown here is derived from an EMBL/GenBank/DDBJ whole genome shotgun (WGS) entry which is preliminary data.</text>
</comment>
<accession>A0A9X1WKP5</accession>
<protein>
    <submittedName>
        <fullName evidence="2">Uncharacterized protein</fullName>
    </submittedName>
</protein>
<dbReference type="AlphaFoldDB" id="A0A9X1WKP5"/>
<gene>
    <name evidence="2" type="ORF">MUN33_11415</name>
</gene>
<evidence type="ECO:0000256" key="1">
    <source>
        <dbReference type="SAM" id="MobiDB-lite"/>
    </source>
</evidence>
<feature type="region of interest" description="Disordered" evidence="1">
    <location>
        <begin position="1"/>
        <end position="25"/>
    </location>
</feature>
<organism evidence="2 3">
    <name type="scientific">Corynebacterium kalidii</name>
    <dbReference type="NCBI Taxonomy" id="2931982"/>
    <lineage>
        <taxon>Bacteria</taxon>
        <taxon>Bacillati</taxon>
        <taxon>Actinomycetota</taxon>
        <taxon>Actinomycetes</taxon>
        <taxon>Mycobacteriales</taxon>
        <taxon>Corynebacteriaceae</taxon>
        <taxon>Corynebacterium</taxon>
    </lineage>
</organism>
<dbReference type="Proteomes" id="UP001139207">
    <property type="component" value="Unassembled WGS sequence"/>
</dbReference>
<name>A0A9X1WKP5_9CORY</name>
<dbReference type="RefSeq" id="WP_244805039.1">
    <property type="nucleotide sequence ID" value="NZ_JALIEA010000017.1"/>
</dbReference>
<evidence type="ECO:0000313" key="2">
    <source>
        <dbReference type="EMBL" id="MCJ7859312.1"/>
    </source>
</evidence>
<evidence type="ECO:0000313" key="3">
    <source>
        <dbReference type="Proteomes" id="UP001139207"/>
    </source>
</evidence>
<reference evidence="2" key="1">
    <citation type="submission" date="2022-04" db="EMBL/GenBank/DDBJ databases">
        <title>Corynebacterium kalidii LD5P10.</title>
        <authorList>
            <person name="Sun J.Q."/>
        </authorList>
    </citation>
    <scope>NUCLEOTIDE SEQUENCE</scope>
    <source>
        <strain evidence="2">LD5P10</strain>
    </source>
</reference>
<proteinExistence type="predicted"/>